<dbReference type="Proteomes" id="UP001352852">
    <property type="component" value="Unassembled WGS sequence"/>
</dbReference>
<keyword evidence="2" id="KW-1185">Reference proteome</keyword>
<evidence type="ECO:0000313" key="2">
    <source>
        <dbReference type="Proteomes" id="UP001352852"/>
    </source>
</evidence>
<name>A0ABU7D547_9TELE</name>
<proteinExistence type="predicted"/>
<dbReference type="EMBL" id="JAHUTJ010016674">
    <property type="protein sequence ID" value="MED6270026.1"/>
    <property type="molecule type" value="Genomic_DNA"/>
</dbReference>
<comment type="caution">
    <text evidence="1">The sequence shown here is derived from an EMBL/GenBank/DDBJ whole genome shotgun (WGS) entry which is preliminary data.</text>
</comment>
<reference evidence="1 2" key="1">
    <citation type="submission" date="2021-06" db="EMBL/GenBank/DDBJ databases">
        <authorList>
            <person name="Palmer J.M."/>
        </authorList>
    </citation>
    <scope>NUCLEOTIDE SEQUENCE [LARGE SCALE GENOMIC DNA]</scope>
    <source>
        <strain evidence="1 2">CL_MEX2019</strain>
        <tissue evidence="1">Muscle</tissue>
    </source>
</reference>
<organism evidence="1 2">
    <name type="scientific">Characodon lateralis</name>
    <dbReference type="NCBI Taxonomy" id="208331"/>
    <lineage>
        <taxon>Eukaryota</taxon>
        <taxon>Metazoa</taxon>
        <taxon>Chordata</taxon>
        <taxon>Craniata</taxon>
        <taxon>Vertebrata</taxon>
        <taxon>Euteleostomi</taxon>
        <taxon>Actinopterygii</taxon>
        <taxon>Neopterygii</taxon>
        <taxon>Teleostei</taxon>
        <taxon>Neoteleostei</taxon>
        <taxon>Acanthomorphata</taxon>
        <taxon>Ovalentaria</taxon>
        <taxon>Atherinomorphae</taxon>
        <taxon>Cyprinodontiformes</taxon>
        <taxon>Goodeidae</taxon>
        <taxon>Characodon</taxon>
    </lineage>
</organism>
<gene>
    <name evidence="1" type="ORF">CHARACLAT_005657</name>
</gene>
<feature type="non-terminal residue" evidence="1">
    <location>
        <position position="1"/>
    </location>
</feature>
<sequence>TAGCFILINYRNVLSGFTSYTELLQDFRVFLLRETSDFILLAHLGCGGAGAYLQRPLSERRGLPWVGCQSITTQKHF</sequence>
<protein>
    <submittedName>
        <fullName evidence="1">Uncharacterized protein</fullName>
    </submittedName>
</protein>
<evidence type="ECO:0000313" key="1">
    <source>
        <dbReference type="EMBL" id="MED6270026.1"/>
    </source>
</evidence>
<accession>A0ABU7D547</accession>